<dbReference type="AlphaFoldDB" id="A0A067THA8"/>
<keyword evidence="2" id="KW-1185">Reference proteome</keyword>
<evidence type="ECO:0000313" key="1">
    <source>
        <dbReference type="EMBL" id="KDR82600.1"/>
    </source>
</evidence>
<protein>
    <submittedName>
        <fullName evidence="1">Uncharacterized protein</fullName>
    </submittedName>
</protein>
<name>A0A067THA8_GALM3</name>
<dbReference type="Proteomes" id="UP000027222">
    <property type="component" value="Unassembled WGS sequence"/>
</dbReference>
<dbReference type="HOGENOM" id="CLU_1713395_0_0_1"/>
<organism evidence="1 2">
    <name type="scientific">Galerina marginata (strain CBS 339.88)</name>
    <dbReference type="NCBI Taxonomy" id="685588"/>
    <lineage>
        <taxon>Eukaryota</taxon>
        <taxon>Fungi</taxon>
        <taxon>Dikarya</taxon>
        <taxon>Basidiomycota</taxon>
        <taxon>Agaricomycotina</taxon>
        <taxon>Agaricomycetes</taxon>
        <taxon>Agaricomycetidae</taxon>
        <taxon>Agaricales</taxon>
        <taxon>Agaricineae</taxon>
        <taxon>Strophariaceae</taxon>
        <taxon>Galerina</taxon>
    </lineage>
</organism>
<gene>
    <name evidence="1" type="ORF">GALMADRAFT_834261</name>
</gene>
<sequence>MGSEGSGPRYTDGPLWNCALILSPPLTGMTVLETGCIKPVLQMMLLDVRSVMALGNFSGLDFPVQGEQGNYVVRTWDSDTNPVSLVNSVNGDGILMGRQRMIRPAPANLGGYTPRRQFWRLKSLRGRQRITELLAAYPGNGGPGNQKVLAIGC</sequence>
<evidence type="ECO:0000313" key="2">
    <source>
        <dbReference type="Proteomes" id="UP000027222"/>
    </source>
</evidence>
<accession>A0A067THA8</accession>
<reference evidence="2" key="1">
    <citation type="journal article" date="2014" name="Proc. Natl. Acad. Sci. U.S.A.">
        <title>Extensive sampling of basidiomycete genomes demonstrates inadequacy of the white-rot/brown-rot paradigm for wood decay fungi.</title>
        <authorList>
            <person name="Riley R."/>
            <person name="Salamov A.A."/>
            <person name="Brown D.W."/>
            <person name="Nagy L.G."/>
            <person name="Floudas D."/>
            <person name="Held B.W."/>
            <person name="Levasseur A."/>
            <person name="Lombard V."/>
            <person name="Morin E."/>
            <person name="Otillar R."/>
            <person name="Lindquist E.A."/>
            <person name="Sun H."/>
            <person name="LaButti K.M."/>
            <person name="Schmutz J."/>
            <person name="Jabbour D."/>
            <person name="Luo H."/>
            <person name="Baker S.E."/>
            <person name="Pisabarro A.G."/>
            <person name="Walton J.D."/>
            <person name="Blanchette R.A."/>
            <person name="Henrissat B."/>
            <person name="Martin F."/>
            <person name="Cullen D."/>
            <person name="Hibbett D.S."/>
            <person name="Grigoriev I.V."/>
        </authorList>
    </citation>
    <scope>NUCLEOTIDE SEQUENCE [LARGE SCALE GENOMIC DNA]</scope>
    <source>
        <strain evidence="2">CBS 339.88</strain>
    </source>
</reference>
<proteinExistence type="predicted"/>
<dbReference type="EMBL" id="KL142369">
    <property type="protein sequence ID" value="KDR82600.1"/>
    <property type="molecule type" value="Genomic_DNA"/>
</dbReference>